<evidence type="ECO:0000256" key="2">
    <source>
        <dbReference type="PIRNR" id="PIRNR036893"/>
    </source>
</evidence>
<sequence>MSRRSVWRAAWLAVGLSAATAAAAETPLPVVASFDAGRYAGRWYEIARLPLVYQRDCIADVRADYSLRADGGLDVLNRCRTVAGEISARGVARLLAPGRLQVRFAPDWLAWLPWVWADYQLIELDAQYRWALVGQPSREYLWLLSRTPTLDEATVERLLARARELGFTLDALIRTPQTAP</sequence>
<dbReference type="PANTHER" id="PTHR10612:SF34">
    <property type="entry name" value="APOLIPOPROTEIN D"/>
    <property type="match status" value="1"/>
</dbReference>
<protein>
    <recommendedName>
        <fullName evidence="2">Outer membrane lipoprotein Blc</fullName>
    </recommendedName>
</protein>
<comment type="subcellular location">
    <subcellularLocation>
        <location evidence="2">Cell outer membrane</location>
    </subcellularLocation>
</comment>
<comment type="function">
    <text evidence="2">Involved in the storage or transport of lipids necessary for membrane maintenance under stressful conditions. Displays a binding preference for lysophospholipids.</text>
</comment>
<evidence type="ECO:0000313" key="5">
    <source>
        <dbReference type="Proteomes" id="UP000246569"/>
    </source>
</evidence>
<dbReference type="SUPFAM" id="SSF50814">
    <property type="entry name" value="Lipocalins"/>
    <property type="match status" value="1"/>
</dbReference>
<dbReference type="GO" id="GO:0006950">
    <property type="term" value="P:response to stress"/>
    <property type="evidence" value="ECO:0007669"/>
    <property type="project" value="UniProtKB-ARBA"/>
</dbReference>
<dbReference type="PANTHER" id="PTHR10612">
    <property type="entry name" value="APOLIPOPROTEIN D"/>
    <property type="match status" value="1"/>
</dbReference>
<keyword evidence="2 4" id="KW-0449">Lipoprotein</keyword>
<feature type="signal peptide" evidence="2">
    <location>
        <begin position="1"/>
        <end position="23"/>
    </location>
</feature>
<keyword evidence="2" id="KW-0998">Cell outer membrane</keyword>
<dbReference type="PRINTS" id="PR01171">
    <property type="entry name" value="BCTLIPOCALIN"/>
</dbReference>
<dbReference type="CDD" id="cd19438">
    <property type="entry name" value="lipocalin_Blc-like"/>
    <property type="match status" value="1"/>
</dbReference>
<dbReference type="PIRSF" id="PIRSF036893">
    <property type="entry name" value="Lipocalin_ApoD"/>
    <property type="match status" value="1"/>
</dbReference>
<dbReference type="GO" id="GO:0009279">
    <property type="term" value="C:cell outer membrane"/>
    <property type="evidence" value="ECO:0007669"/>
    <property type="project" value="UniProtKB-SubCell"/>
</dbReference>
<evidence type="ECO:0000256" key="1">
    <source>
        <dbReference type="ARBA" id="ARBA00006889"/>
    </source>
</evidence>
<keyword evidence="2" id="KW-0732">Signal</keyword>
<dbReference type="EMBL" id="QGTJ01000002">
    <property type="protein sequence ID" value="PWV64884.1"/>
    <property type="molecule type" value="Genomic_DNA"/>
</dbReference>
<name>A0A317MZ98_9GAMM</name>
<comment type="subunit">
    <text evidence="2">Homodimer.</text>
</comment>
<feature type="domain" description="Lipocalin/cytosolic fatty-acid binding" evidence="3">
    <location>
        <begin position="35"/>
        <end position="177"/>
    </location>
</feature>
<organism evidence="4 5">
    <name type="scientific">Plasticicumulans acidivorans</name>
    <dbReference type="NCBI Taxonomy" id="886464"/>
    <lineage>
        <taxon>Bacteria</taxon>
        <taxon>Pseudomonadati</taxon>
        <taxon>Pseudomonadota</taxon>
        <taxon>Gammaproteobacteria</taxon>
        <taxon>Candidatus Competibacteraceae</taxon>
        <taxon>Plasticicumulans</taxon>
    </lineage>
</organism>
<dbReference type="InterPro" id="IPR002446">
    <property type="entry name" value="Lipocalin_bac"/>
</dbReference>
<reference evidence="4 5" key="1">
    <citation type="submission" date="2018-05" db="EMBL/GenBank/DDBJ databases">
        <title>Genomic Encyclopedia of Type Strains, Phase IV (KMG-IV): sequencing the most valuable type-strain genomes for metagenomic binning, comparative biology and taxonomic classification.</title>
        <authorList>
            <person name="Goeker M."/>
        </authorList>
    </citation>
    <scope>NUCLEOTIDE SEQUENCE [LARGE SCALE GENOMIC DNA]</scope>
    <source>
        <strain evidence="4 5">DSM 23606</strain>
    </source>
</reference>
<dbReference type="InterPro" id="IPR000566">
    <property type="entry name" value="Lipocln_cytosolic_FA-bd_dom"/>
</dbReference>
<dbReference type="InterPro" id="IPR012674">
    <property type="entry name" value="Calycin"/>
</dbReference>
<proteinExistence type="inferred from homology"/>
<evidence type="ECO:0000259" key="3">
    <source>
        <dbReference type="Pfam" id="PF08212"/>
    </source>
</evidence>
<dbReference type="RefSeq" id="WP_110017504.1">
    <property type="nucleotide sequence ID" value="NZ_QGTJ01000002.1"/>
</dbReference>
<dbReference type="AlphaFoldDB" id="A0A317MZ98"/>
<evidence type="ECO:0000313" key="4">
    <source>
        <dbReference type="EMBL" id="PWV64884.1"/>
    </source>
</evidence>
<dbReference type="InterPro" id="IPR022271">
    <property type="entry name" value="Lipocalin_ApoD"/>
</dbReference>
<comment type="similarity">
    <text evidence="1 2">Belongs to the calycin superfamily. Lipocalin family.</text>
</comment>
<gene>
    <name evidence="4" type="ORF">C7443_102538</name>
</gene>
<dbReference type="OrthoDB" id="9793905at2"/>
<dbReference type="Proteomes" id="UP000246569">
    <property type="component" value="Unassembled WGS sequence"/>
</dbReference>
<dbReference type="Gene3D" id="2.40.128.20">
    <property type="match status" value="1"/>
</dbReference>
<keyword evidence="2" id="KW-0446">Lipid-binding</keyword>
<comment type="caution">
    <text evidence="4">The sequence shown here is derived from an EMBL/GenBank/DDBJ whole genome shotgun (WGS) entry which is preliminary data.</text>
</comment>
<dbReference type="GO" id="GO:0008289">
    <property type="term" value="F:lipid binding"/>
    <property type="evidence" value="ECO:0007669"/>
    <property type="project" value="UniProtKB-UniRule"/>
</dbReference>
<dbReference type="Pfam" id="PF08212">
    <property type="entry name" value="Lipocalin_2"/>
    <property type="match status" value="1"/>
</dbReference>
<dbReference type="InterPro" id="IPR047202">
    <property type="entry name" value="Lipocalin_Blc-like_dom"/>
</dbReference>
<keyword evidence="5" id="KW-1185">Reference proteome</keyword>
<feature type="chain" id="PRO_5016196018" description="Outer membrane lipoprotein Blc" evidence="2">
    <location>
        <begin position="24"/>
        <end position="180"/>
    </location>
</feature>
<keyword evidence="2" id="KW-0472">Membrane</keyword>
<accession>A0A317MZ98</accession>